<evidence type="ECO:0000256" key="11">
    <source>
        <dbReference type="ARBA" id="ARBA00022881"/>
    </source>
</evidence>
<evidence type="ECO:0000259" key="17">
    <source>
        <dbReference type="PROSITE" id="PS50893"/>
    </source>
</evidence>
<evidence type="ECO:0000313" key="19">
    <source>
        <dbReference type="Proteomes" id="UP001324993"/>
    </source>
</evidence>
<keyword evidence="19" id="KW-1185">Reference proteome</keyword>
<evidence type="ECO:0000256" key="6">
    <source>
        <dbReference type="ARBA" id="ARBA00022763"/>
    </source>
</evidence>
<keyword evidence="3" id="KW-0479">Metal-binding</keyword>
<keyword evidence="10" id="KW-0067">ATP-binding</keyword>
<dbReference type="GO" id="GO:0016787">
    <property type="term" value="F:hydrolase activity"/>
    <property type="evidence" value="ECO:0007669"/>
    <property type="project" value="UniProtKB-KW"/>
</dbReference>
<evidence type="ECO:0000256" key="1">
    <source>
        <dbReference type="ARBA" id="ARBA00004496"/>
    </source>
</evidence>
<dbReference type="PROSITE" id="PS50893">
    <property type="entry name" value="ABC_TRANSPORTER_2"/>
    <property type="match status" value="1"/>
</dbReference>
<evidence type="ECO:0000256" key="10">
    <source>
        <dbReference type="ARBA" id="ARBA00022840"/>
    </source>
</evidence>
<dbReference type="PANTHER" id="PTHR43152">
    <property type="entry name" value="UVRABC SYSTEM PROTEIN A"/>
    <property type="match status" value="1"/>
</dbReference>
<dbReference type="Pfam" id="PF17760">
    <property type="entry name" value="UvrA_inter"/>
    <property type="match status" value="1"/>
</dbReference>
<keyword evidence="5" id="KW-0547">Nucleotide-binding</keyword>
<keyword evidence="12" id="KW-0238">DNA-binding</keyword>
<evidence type="ECO:0000256" key="9">
    <source>
        <dbReference type="ARBA" id="ARBA00022833"/>
    </source>
</evidence>
<evidence type="ECO:0000256" key="5">
    <source>
        <dbReference type="ARBA" id="ARBA00022741"/>
    </source>
</evidence>
<keyword evidence="9" id="KW-0862">Zinc</keyword>
<dbReference type="InterPro" id="IPR004602">
    <property type="entry name" value="UvrA"/>
</dbReference>
<keyword evidence="11" id="KW-0267">Excision nuclease</keyword>
<dbReference type="InterPro" id="IPR027417">
    <property type="entry name" value="P-loop_NTPase"/>
</dbReference>
<dbReference type="PANTHER" id="PTHR43152:SF2">
    <property type="entry name" value="DRUG RESISTANCE ABC TRANSPORTER"/>
    <property type="match status" value="1"/>
</dbReference>
<dbReference type="NCBIfam" id="NF001503">
    <property type="entry name" value="PRK00349.1"/>
    <property type="match status" value="1"/>
</dbReference>
<dbReference type="EMBL" id="CP138858">
    <property type="protein sequence ID" value="WPJ97741.1"/>
    <property type="molecule type" value="Genomic_DNA"/>
</dbReference>
<evidence type="ECO:0000256" key="16">
    <source>
        <dbReference type="ARBA" id="ARBA00042156"/>
    </source>
</evidence>
<gene>
    <name evidence="18" type="primary">uvrA</name>
    <name evidence="18" type="ORF">SH580_08460</name>
</gene>
<feature type="domain" description="ABC transporter" evidence="17">
    <location>
        <begin position="621"/>
        <end position="951"/>
    </location>
</feature>
<dbReference type="Gene3D" id="1.10.8.280">
    <property type="entry name" value="ABC transporter ATPase domain-like"/>
    <property type="match status" value="1"/>
</dbReference>
<evidence type="ECO:0000256" key="2">
    <source>
        <dbReference type="ARBA" id="ARBA00022490"/>
    </source>
</evidence>
<keyword evidence="13" id="KW-0234">DNA repair</keyword>
<proteinExistence type="inferred from homology"/>
<evidence type="ECO:0000256" key="13">
    <source>
        <dbReference type="ARBA" id="ARBA00023204"/>
    </source>
</evidence>
<dbReference type="Gene3D" id="3.30.190.20">
    <property type="match status" value="1"/>
</dbReference>
<dbReference type="InterPro" id="IPR041552">
    <property type="entry name" value="UvrA_DNA-bd"/>
</dbReference>
<protein>
    <recommendedName>
        <fullName evidence="15">UvrABC system protein A</fullName>
    </recommendedName>
    <alternativeName>
        <fullName evidence="16">Excinuclease ABC subunit A</fullName>
    </alternativeName>
</protein>
<comment type="similarity">
    <text evidence="14">Belongs to the ABC transporter superfamily. UvrA family.</text>
</comment>
<dbReference type="Gene3D" id="1.20.1580.10">
    <property type="entry name" value="ABC transporter ATPase like domain"/>
    <property type="match status" value="3"/>
</dbReference>
<accession>A0ABZ0RQQ1</accession>
<evidence type="ECO:0000256" key="14">
    <source>
        <dbReference type="ARBA" id="ARBA00038000"/>
    </source>
</evidence>
<dbReference type="InterPro" id="IPR003439">
    <property type="entry name" value="ABC_transporter-like_ATP-bd"/>
</dbReference>
<dbReference type="Proteomes" id="UP001324993">
    <property type="component" value="Chromosome"/>
</dbReference>
<keyword evidence="2" id="KW-0963">Cytoplasm</keyword>
<evidence type="ECO:0000256" key="7">
    <source>
        <dbReference type="ARBA" id="ARBA00022769"/>
    </source>
</evidence>
<evidence type="ECO:0000256" key="3">
    <source>
        <dbReference type="ARBA" id="ARBA00022723"/>
    </source>
</evidence>
<keyword evidence="4" id="KW-0677">Repeat</keyword>
<dbReference type="NCBIfam" id="TIGR00630">
    <property type="entry name" value="uvra"/>
    <property type="match status" value="1"/>
</dbReference>
<keyword evidence="8" id="KW-0863">Zinc-finger</keyword>
<evidence type="ECO:0000256" key="4">
    <source>
        <dbReference type="ARBA" id="ARBA00022737"/>
    </source>
</evidence>
<dbReference type="PROSITE" id="PS00211">
    <property type="entry name" value="ABC_TRANSPORTER_1"/>
    <property type="match status" value="2"/>
</dbReference>
<keyword evidence="7" id="KW-0228">DNA excision</keyword>
<reference evidence="18 19" key="1">
    <citation type="submission" date="2023-11" db="EMBL/GenBank/DDBJ databases">
        <title>Coraliomargarita sp. nov., isolated from marine algae.</title>
        <authorList>
            <person name="Lee J.K."/>
            <person name="Baek J.H."/>
            <person name="Kim J.M."/>
            <person name="Choi D.G."/>
            <person name="Jeon C.O."/>
        </authorList>
    </citation>
    <scope>NUCLEOTIDE SEQUENCE [LARGE SCALE GENOMIC DNA]</scope>
    <source>
        <strain evidence="18 19">J2-16</strain>
    </source>
</reference>
<dbReference type="Pfam" id="PF17755">
    <property type="entry name" value="UvrA_DNA-bind"/>
    <property type="match status" value="1"/>
</dbReference>
<organism evidence="18 19">
    <name type="scientific">Coraliomargarita algicola</name>
    <dbReference type="NCBI Taxonomy" id="3092156"/>
    <lineage>
        <taxon>Bacteria</taxon>
        <taxon>Pseudomonadati</taxon>
        <taxon>Verrucomicrobiota</taxon>
        <taxon>Opitutia</taxon>
        <taxon>Puniceicoccales</taxon>
        <taxon>Coraliomargaritaceae</taxon>
        <taxon>Coraliomargarita</taxon>
    </lineage>
</organism>
<keyword evidence="18" id="KW-0378">Hydrolase</keyword>
<dbReference type="InterPro" id="IPR041102">
    <property type="entry name" value="UvrA_inter"/>
</dbReference>
<dbReference type="RefSeq" id="WP_319834570.1">
    <property type="nucleotide sequence ID" value="NZ_CP138858.1"/>
</dbReference>
<evidence type="ECO:0000256" key="12">
    <source>
        <dbReference type="ARBA" id="ARBA00023125"/>
    </source>
</evidence>
<evidence type="ECO:0000256" key="15">
    <source>
        <dbReference type="ARBA" id="ARBA00039316"/>
    </source>
</evidence>
<dbReference type="Gene3D" id="3.40.50.300">
    <property type="entry name" value="P-loop containing nucleotide triphosphate hydrolases"/>
    <property type="match status" value="3"/>
</dbReference>
<dbReference type="InterPro" id="IPR017871">
    <property type="entry name" value="ABC_transporter-like_CS"/>
</dbReference>
<dbReference type="SUPFAM" id="SSF52540">
    <property type="entry name" value="P-loop containing nucleoside triphosphate hydrolases"/>
    <property type="match status" value="2"/>
</dbReference>
<evidence type="ECO:0000256" key="8">
    <source>
        <dbReference type="ARBA" id="ARBA00022771"/>
    </source>
</evidence>
<name>A0ABZ0RQQ1_9BACT</name>
<keyword evidence="6" id="KW-0227">DNA damage</keyword>
<sequence length="955" mass="105191">MSSTDAVTTPKQLADSISVKGAREHNLKNINVDIPRNQLVVITGVSGSGKSSLAFDTIYAEGYRKYIDSLSTKARMVLEQIPRPDVDYIQGLSPVIALEQRTGGGGNPRSTVATVTEIADFARVLWAVCGTPYCPKDGGIIERRSMDDCLTRIYAEPEGSRLMILAPWMTAKPAILREELPRLQQRGFQRVRLNGEIRRLDEHDLIDSKAASITVEIVVDRIVLKADQRSRLADSLDLAFSEGEDRALILIEDGQQWRELPLSNRLACVNCGDVYEPVSPRHFSWNHAEGACSECGGLGETLQFQPELIVPDSSISVKKGAIKPWRLGSKQMIIRHNAILKQLAEQLPFDPNLAWDELDADVRAQILHGAGERLFSFKLKGGNTKPELMPFEGVLTDLENIRRHTTSDGLRARLMAYQTSSRCEACSGRRLRPSSLSVLIEGRSITDLLAMSLQEAQGFVDALQSNPAYATVGDAVRGLGSRLSFLNEVGLSYLTLNRTYTSLSGGEAQRVRLATQLGMSLVGVVYLLDEPSIGLHPLDNRRLIQTLIGLRERGNSVVVVEHDGETMLAADHLIELGPGAGVEGGELIYQGSPTDAFNNTYSRSGMFLSGEARVEKNARTLRPKSDWLSVEGAYENNLKQVDAKFPVGLLSVVCGMSGSGKSTLVNDILAKAAAFKLNRAKTIPGKHKKITGLDHFLSVIQVDQSPIGRSPRSNPATFTKLFDQLRDLFVKCSIAKIRGYKRNRFSFNVSGGRCERCKGDGVIKLDMQFMADVYSECPSCKGRRYNRETLDVRFKGYNIADVLEMSVDEALQVFGKQPRIAEKLHTLADVGLGYIKLGQPATTLSGGEAQRIKLSLELSKRQQGQTLYILDEPTTGLHWLDVQRLMDLVFKLRDAGNTILIIEHDLDVIRMADWIIELGPEGGEAGGEIVFQGEPSAFYEGSTSPTQQMLKDMIS</sequence>
<evidence type="ECO:0000313" key="18">
    <source>
        <dbReference type="EMBL" id="WPJ97741.1"/>
    </source>
</evidence>
<comment type="subcellular location">
    <subcellularLocation>
        <location evidence="1">Cytoplasm</location>
    </subcellularLocation>
</comment>